<dbReference type="Proteomes" id="UP000198804">
    <property type="component" value="Unassembled WGS sequence"/>
</dbReference>
<keyword evidence="2" id="KW-1185">Reference proteome</keyword>
<accession>A0A1I4CF50</accession>
<dbReference type="InterPro" id="IPR021508">
    <property type="entry name" value="Gp17-like"/>
</dbReference>
<name>A0A1I4CF50_9HYPH</name>
<dbReference type="STRING" id="414703.SAMN04488125_104164"/>
<evidence type="ECO:0000313" key="1">
    <source>
        <dbReference type="EMBL" id="SFK79210.1"/>
    </source>
</evidence>
<reference evidence="2" key="1">
    <citation type="submission" date="2016-10" db="EMBL/GenBank/DDBJ databases">
        <authorList>
            <person name="Varghese N."/>
            <person name="Submissions S."/>
        </authorList>
    </citation>
    <scope>NUCLEOTIDE SEQUENCE [LARGE SCALE GENOMIC DNA]</scope>
    <source>
        <strain evidence="2">CGMCC 1.6474</strain>
    </source>
</reference>
<dbReference type="OrthoDB" id="7630456at2"/>
<sequence length="150" mass="15577">MSTATITATRTALSPMLALRAGILARLGSDAALAALMGGVVRLYDELPRGAAPVYALFGDGEVHDDSVEGARRHRHTLALHVIAKPGSTRTALDAAERIAVLLDDAALGLDGHALVFLRLGTLAAARDERTGEARATLTFAAVTELLPTA</sequence>
<dbReference type="Pfam" id="PF11367">
    <property type="entry name" value="Tail_completion_gp17"/>
    <property type="match status" value="1"/>
</dbReference>
<evidence type="ECO:0008006" key="3">
    <source>
        <dbReference type="Google" id="ProtNLM"/>
    </source>
</evidence>
<organism evidence="1 2">
    <name type="scientific">Methylorubrum salsuginis</name>
    <dbReference type="NCBI Taxonomy" id="414703"/>
    <lineage>
        <taxon>Bacteria</taxon>
        <taxon>Pseudomonadati</taxon>
        <taxon>Pseudomonadota</taxon>
        <taxon>Alphaproteobacteria</taxon>
        <taxon>Hyphomicrobiales</taxon>
        <taxon>Methylobacteriaceae</taxon>
        <taxon>Methylorubrum</taxon>
    </lineage>
</organism>
<protein>
    <recommendedName>
        <fullName evidence="3">DUF3168 domain-containing protein</fullName>
    </recommendedName>
</protein>
<dbReference type="AlphaFoldDB" id="A0A1I4CF50"/>
<dbReference type="Gene3D" id="3.30.2000.30">
    <property type="match status" value="1"/>
</dbReference>
<gene>
    <name evidence="1" type="ORF">SAMN04488125_104164</name>
</gene>
<evidence type="ECO:0000313" key="2">
    <source>
        <dbReference type="Proteomes" id="UP000198804"/>
    </source>
</evidence>
<dbReference type="RefSeq" id="WP_091943631.1">
    <property type="nucleotide sequence ID" value="NZ_FOSV01000004.1"/>
</dbReference>
<dbReference type="InterPro" id="IPR053745">
    <property type="entry name" value="Viral_Tail_Comp_sf"/>
</dbReference>
<proteinExistence type="predicted"/>
<dbReference type="EMBL" id="FOSV01000004">
    <property type="protein sequence ID" value="SFK79210.1"/>
    <property type="molecule type" value="Genomic_DNA"/>
</dbReference>